<evidence type="ECO:0000256" key="3">
    <source>
        <dbReference type="ARBA" id="ARBA00022741"/>
    </source>
</evidence>
<feature type="transmembrane region" description="Helical" evidence="7">
    <location>
        <begin position="63"/>
        <end position="91"/>
    </location>
</feature>
<reference evidence="10 11" key="1">
    <citation type="journal article" date="2019" name="Int. J. Syst. Evol. Microbiol.">
        <title>The Global Catalogue of Microorganisms (GCM) 10K type strain sequencing project: providing services to taxonomists for standard genome sequencing and annotation.</title>
        <authorList>
            <consortium name="The Broad Institute Genomics Platform"/>
            <consortium name="The Broad Institute Genome Sequencing Center for Infectious Disease"/>
            <person name="Wu L."/>
            <person name="Ma J."/>
        </authorList>
    </citation>
    <scope>NUCLEOTIDE SEQUENCE [LARGE SCALE GENOMIC DNA]</scope>
    <source>
        <strain evidence="10 11">JCM 3367</strain>
    </source>
</reference>
<dbReference type="Gene3D" id="3.40.50.300">
    <property type="entry name" value="P-loop containing nucleotide triphosphate hydrolases"/>
    <property type="match status" value="1"/>
</dbReference>
<dbReference type="Gene3D" id="1.20.1560.10">
    <property type="entry name" value="ABC transporter type 1, transmembrane domain"/>
    <property type="match status" value="1"/>
</dbReference>
<keyword evidence="5 7" id="KW-1133">Transmembrane helix</keyword>
<evidence type="ECO:0000256" key="1">
    <source>
        <dbReference type="ARBA" id="ARBA00004651"/>
    </source>
</evidence>
<evidence type="ECO:0000313" key="10">
    <source>
        <dbReference type="EMBL" id="GAA2526687.1"/>
    </source>
</evidence>
<dbReference type="PANTHER" id="PTHR24221">
    <property type="entry name" value="ATP-BINDING CASSETTE SUB-FAMILY B"/>
    <property type="match status" value="1"/>
</dbReference>
<dbReference type="InterPro" id="IPR036640">
    <property type="entry name" value="ABC1_TM_sf"/>
</dbReference>
<dbReference type="InterPro" id="IPR003439">
    <property type="entry name" value="ABC_transporter-like_ATP-bd"/>
</dbReference>
<keyword evidence="3" id="KW-0547">Nucleotide-binding</keyword>
<dbReference type="SMART" id="SM00382">
    <property type="entry name" value="AAA"/>
    <property type="match status" value="1"/>
</dbReference>
<evidence type="ECO:0000256" key="4">
    <source>
        <dbReference type="ARBA" id="ARBA00022840"/>
    </source>
</evidence>
<dbReference type="InterPro" id="IPR039421">
    <property type="entry name" value="Type_1_exporter"/>
</dbReference>
<sequence>MTTRDLLPVADAAQTRAAMWALLRPRRALAAGAAITMAVGTGAGLLAAVILGRLVDAALAGQVAIAGPVTALAAIAVVHGVGAATGGVLVARLGESALAQLREQFVERALALPLARIEAAGAGDLTSRVTRDITAVAEAVRYALPTLVRSSLSIGLTLVALAALDWRFLAVALLAAPIQIWTVRRYTRDASPVYAAGRVAVGAQQQQLVDAFGGAATVRAHGLEASRLRLITDRSRAAVDLSLRGIDLLSTFFSRLNLAEFVALAGVLAVGYHLVRADAVTVGVATTAALYLHNLFNPMNAALGLADEVQVARASLARIVGAAHVPGPVPAVTPVASVVPLDVQVAGVDFHYGNGRPALRGIDLWVRAGETVALVGASGAGKSTLAALVAAIRPPTAGAVSVDGDDLATLTPHEARRRVALISQETHVFAGPLRDDLRLARPDADDETLRGALATVGARWPATLPEGLDTVVGEGGHRLTSAQSQQLALARLVLADPPVAVLDEATADAGSAGAAELERAAAKALAGRTAIVVAHRLTQAAAADRVVVLDDGRIVEQGPHAELVAAGGRYARLWSAWSTHRSPTES</sequence>
<evidence type="ECO:0000256" key="2">
    <source>
        <dbReference type="ARBA" id="ARBA00022692"/>
    </source>
</evidence>
<comment type="caution">
    <text evidence="10">The sequence shown here is derived from an EMBL/GenBank/DDBJ whole genome shotgun (WGS) entry which is preliminary data.</text>
</comment>
<keyword evidence="11" id="KW-1185">Reference proteome</keyword>
<evidence type="ECO:0000259" key="9">
    <source>
        <dbReference type="PROSITE" id="PS50929"/>
    </source>
</evidence>
<feature type="domain" description="ABC transporter" evidence="8">
    <location>
        <begin position="343"/>
        <end position="576"/>
    </location>
</feature>
<dbReference type="PANTHER" id="PTHR24221:SF654">
    <property type="entry name" value="ATP-BINDING CASSETTE SUB-FAMILY B MEMBER 6"/>
    <property type="match status" value="1"/>
</dbReference>
<dbReference type="PROSITE" id="PS50893">
    <property type="entry name" value="ABC_TRANSPORTER_2"/>
    <property type="match status" value="1"/>
</dbReference>
<evidence type="ECO:0000256" key="6">
    <source>
        <dbReference type="ARBA" id="ARBA00023136"/>
    </source>
</evidence>
<feature type="transmembrane region" description="Helical" evidence="7">
    <location>
        <begin position="28"/>
        <end position="51"/>
    </location>
</feature>
<evidence type="ECO:0000259" key="8">
    <source>
        <dbReference type="PROSITE" id="PS50893"/>
    </source>
</evidence>
<comment type="subcellular location">
    <subcellularLocation>
        <location evidence="1">Cell membrane</location>
        <topology evidence="1">Multi-pass membrane protein</topology>
    </subcellularLocation>
</comment>
<dbReference type="GO" id="GO:0005524">
    <property type="term" value="F:ATP binding"/>
    <property type="evidence" value="ECO:0007669"/>
    <property type="project" value="UniProtKB-KW"/>
</dbReference>
<dbReference type="PROSITE" id="PS50929">
    <property type="entry name" value="ABC_TM1F"/>
    <property type="match status" value="1"/>
</dbReference>
<dbReference type="Proteomes" id="UP001499978">
    <property type="component" value="Unassembled WGS sequence"/>
</dbReference>
<dbReference type="SUPFAM" id="SSF52540">
    <property type="entry name" value="P-loop containing nucleoside triphosphate hydrolases"/>
    <property type="match status" value="1"/>
</dbReference>
<evidence type="ECO:0000313" key="11">
    <source>
        <dbReference type="Proteomes" id="UP001499978"/>
    </source>
</evidence>
<organism evidence="10 11">
    <name type="scientific">Pilimelia columellifera subsp. columellifera</name>
    <dbReference type="NCBI Taxonomy" id="706583"/>
    <lineage>
        <taxon>Bacteria</taxon>
        <taxon>Bacillati</taxon>
        <taxon>Actinomycetota</taxon>
        <taxon>Actinomycetes</taxon>
        <taxon>Micromonosporales</taxon>
        <taxon>Micromonosporaceae</taxon>
        <taxon>Pilimelia</taxon>
    </lineage>
</organism>
<dbReference type="Pfam" id="PF00664">
    <property type="entry name" value="ABC_membrane"/>
    <property type="match status" value="1"/>
</dbReference>
<dbReference type="EMBL" id="BAAARY010000012">
    <property type="protein sequence ID" value="GAA2526687.1"/>
    <property type="molecule type" value="Genomic_DNA"/>
</dbReference>
<dbReference type="InterPro" id="IPR003593">
    <property type="entry name" value="AAA+_ATPase"/>
</dbReference>
<dbReference type="InterPro" id="IPR027417">
    <property type="entry name" value="P-loop_NTPase"/>
</dbReference>
<dbReference type="InterPro" id="IPR011527">
    <property type="entry name" value="ABC1_TM_dom"/>
</dbReference>
<dbReference type="Pfam" id="PF00005">
    <property type="entry name" value="ABC_tran"/>
    <property type="match status" value="1"/>
</dbReference>
<evidence type="ECO:0000256" key="5">
    <source>
        <dbReference type="ARBA" id="ARBA00022989"/>
    </source>
</evidence>
<keyword evidence="2 7" id="KW-0812">Transmembrane</keyword>
<protein>
    <submittedName>
        <fullName evidence="10">ABC transporter ATP-binding protein</fullName>
    </submittedName>
</protein>
<gene>
    <name evidence="10" type="ORF">GCM10010201_26790</name>
</gene>
<keyword evidence="6 7" id="KW-0472">Membrane</keyword>
<dbReference type="CDD" id="cd07346">
    <property type="entry name" value="ABC_6TM_exporters"/>
    <property type="match status" value="1"/>
</dbReference>
<dbReference type="SUPFAM" id="SSF90123">
    <property type="entry name" value="ABC transporter transmembrane region"/>
    <property type="match status" value="1"/>
</dbReference>
<evidence type="ECO:0000256" key="7">
    <source>
        <dbReference type="SAM" id="Phobius"/>
    </source>
</evidence>
<name>A0ABN3NLX2_9ACTN</name>
<keyword evidence="4 10" id="KW-0067">ATP-binding</keyword>
<feature type="domain" description="ABC transmembrane type-1" evidence="9">
    <location>
        <begin position="31"/>
        <end position="310"/>
    </location>
</feature>
<accession>A0ABN3NLX2</accession>
<proteinExistence type="predicted"/>